<organism evidence="4 5">
    <name type="scientific">Geodia barretti</name>
    <name type="common">Barrett's horny sponge</name>
    <dbReference type="NCBI Taxonomy" id="519541"/>
    <lineage>
        <taxon>Eukaryota</taxon>
        <taxon>Metazoa</taxon>
        <taxon>Porifera</taxon>
        <taxon>Demospongiae</taxon>
        <taxon>Heteroscleromorpha</taxon>
        <taxon>Tetractinellida</taxon>
        <taxon>Astrophorina</taxon>
        <taxon>Geodiidae</taxon>
        <taxon>Geodia</taxon>
    </lineage>
</organism>
<feature type="domain" description="Aldehyde oxidase/xanthine dehydrogenase a/b hammerhead" evidence="3">
    <location>
        <begin position="1"/>
        <end position="91"/>
    </location>
</feature>
<dbReference type="Pfam" id="PF01315">
    <property type="entry name" value="Ald_Xan_dh_C"/>
    <property type="match status" value="1"/>
</dbReference>
<evidence type="ECO:0000256" key="2">
    <source>
        <dbReference type="ARBA" id="ARBA00023002"/>
    </source>
</evidence>
<dbReference type="GO" id="GO:0005506">
    <property type="term" value="F:iron ion binding"/>
    <property type="evidence" value="ECO:0007669"/>
    <property type="project" value="InterPro"/>
</dbReference>
<dbReference type="SMART" id="SM01008">
    <property type="entry name" value="Ald_Xan_dh_C"/>
    <property type="match status" value="1"/>
</dbReference>
<keyword evidence="2" id="KW-0560">Oxidoreductase</keyword>
<dbReference type="GO" id="GO:0016491">
    <property type="term" value="F:oxidoreductase activity"/>
    <property type="evidence" value="ECO:0007669"/>
    <property type="project" value="UniProtKB-KW"/>
</dbReference>
<dbReference type="InterPro" id="IPR016208">
    <property type="entry name" value="Ald_Oxase/xanthine_DH-like"/>
</dbReference>
<dbReference type="Gene3D" id="3.30.365.10">
    <property type="entry name" value="Aldehyde oxidase/xanthine dehydrogenase, molybdopterin binding domain"/>
    <property type="match status" value="1"/>
</dbReference>
<keyword evidence="1" id="KW-0500">Molybdenum</keyword>
<dbReference type="Gene3D" id="3.90.1170.50">
    <property type="entry name" value="Aldehyde oxidase/xanthine dehydrogenase, a/b hammerhead"/>
    <property type="match status" value="1"/>
</dbReference>
<dbReference type="AlphaFoldDB" id="A0AA35SXT1"/>
<keyword evidence="5" id="KW-1185">Reference proteome</keyword>
<sequence>MLYGHILRSPHPHANIVSIDTSEAEQVPGVLAIITPFDVPRRIVSPIAQDTSILDTRVGFVGDEVAAVAALDDDAAFRALSLIRVEYETLPFYTDADSALAPDAVEIHPGGNLALNPPLSIGRGDVDQGFAEADLVREETYNIACHSATPMEPRAAMASWDGDSVTVWKSTRGVHLDQAALAQALEIPAENVQMIGPFLGGGFGNKDESRLAAIAAVLSRRAGRPVRIEFSREDEFVAGRTRHAGRIHLRVGVRRTARLRPFVCWHVYLKYWSLRGLRAGRGSSGGA</sequence>
<evidence type="ECO:0000256" key="1">
    <source>
        <dbReference type="ARBA" id="ARBA00022505"/>
    </source>
</evidence>
<accession>A0AA35SXT1</accession>
<dbReference type="InterPro" id="IPR000674">
    <property type="entry name" value="Ald_Oxase/Xan_DH_a/b"/>
</dbReference>
<name>A0AA35SXT1_GEOBA</name>
<dbReference type="EMBL" id="CASHTH010002891">
    <property type="protein sequence ID" value="CAI8036726.1"/>
    <property type="molecule type" value="Genomic_DNA"/>
</dbReference>
<comment type="caution">
    <text evidence="4">The sequence shown here is derived from an EMBL/GenBank/DDBJ whole genome shotgun (WGS) entry which is preliminary data.</text>
</comment>
<proteinExistence type="predicted"/>
<dbReference type="PANTHER" id="PTHR11908">
    <property type="entry name" value="XANTHINE DEHYDROGENASE"/>
    <property type="match status" value="1"/>
</dbReference>
<dbReference type="InterPro" id="IPR008274">
    <property type="entry name" value="AldOxase/xan_DH_MoCoBD1"/>
</dbReference>
<evidence type="ECO:0000313" key="4">
    <source>
        <dbReference type="EMBL" id="CAI8036726.1"/>
    </source>
</evidence>
<feature type="non-terminal residue" evidence="4">
    <location>
        <position position="1"/>
    </location>
</feature>
<dbReference type="PANTHER" id="PTHR11908:SF132">
    <property type="entry name" value="ALDEHYDE OXIDASE 1-RELATED"/>
    <property type="match status" value="1"/>
</dbReference>
<dbReference type="Proteomes" id="UP001174909">
    <property type="component" value="Unassembled WGS sequence"/>
</dbReference>
<evidence type="ECO:0000313" key="5">
    <source>
        <dbReference type="Proteomes" id="UP001174909"/>
    </source>
</evidence>
<dbReference type="SUPFAM" id="SSF54665">
    <property type="entry name" value="CO dehydrogenase molybdoprotein N-domain-like"/>
    <property type="match status" value="1"/>
</dbReference>
<dbReference type="InterPro" id="IPR036856">
    <property type="entry name" value="Ald_Oxase/Xan_DH_a/b_sf"/>
</dbReference>
<dbReference type="InterPro" id="IPR037165">
    <property type="entry name" value="AldOxase/xan_DH_Mopterin-bd_sf"/>
</dbReference>
<dbReference type="Pfam" id="PF02738">
    <property type="entry name" value="MoCoBD_1"/>
    <property type="match status" value="1"/>
</dbReference>
<dbReference type="SUPFAM" id="SSF56003">
    <property type="entry name" value="Molybdenum cofactor-binding domain"/>
    <property type="match status" value="1"/>
</dbReference>
<evidence type="ECO:0000259" key="3">
    <source>
        <dbReference type="SMART" id="SM01008"/>
    </source>
</evidence>
<reference evidence="4" key="1">
    <citation type="submission" date="2023-03" db="EMBL/GenBank/DDBJ databases">
        <authorList>
            <person name="Steffen K."/>
            <person name="Cardenas P."/>
        </authorList>
    </citation>
    <scope>NUCLEOTIDE SEQUENCE</scope>
</reference>
<protein>
    <submittedName>
        <fullName evidence="4">4-hydroxybenzoyl-CoA reductase subunit alpha</fullName>
    </submittedName>
</protein>
<gene>
    <name evidence="4" type="ORF">GBAR_LOCUS20571</name>
</gene>